<organism evidence="4 5">
    <name type="scientific">Actinacidiphila yanglinensis</name>
    <dbReference type="NCBI Taxonomy" id="310779"/>
    <lineage>
        <taxon>Bacteria</taxon>
        <taxon>Bacillati</taxon>
        <taxon>Actinomycetota</taxon>
        <taxon>Actinomycetes</taxon>
        <taxon>Kitasatosporales</taxon>
        <taxon>Streptomycetaceae</taxon>
        <taxon>Actinacidiphila</taxon>
    </lineage>
</organism>
<keyword evidence="5" id="KW-1185">Reference proteome</keyword>
<evidence type="ECO:0000259" key="3">
    <source>
        <dbReference type="Pfam" id="PF22725"/>
    </source>
</evidence>
<reference evidence="4 5" key="1">
    <citation type="submission" date="2016-10" db="EMBL/GenBank/DDBJ databases">
        <authorList>
            <person name="de Groot N.N."/>
        </authorList>
    </citation>
    <scope>NUCLEOTIDE SEQUENCE [LARGE SCALE GENOMIC DNA]</scope>
    <source>
        <strain evidence="4 5">CGMCC 4.2023</strain>
    </source>
</reference>
<dbReference type="InterPro" id="IPR050463">
    <property type="entry name" value="Gfo/Idh/MocA_oxidrdct_glycsds"/>
</dbReference>
<evidence type="ECO:0000313" key="5">
    <source>
        <dbReference type="Proteomes" id="UP000236754"/>
    </source>
</evidence>
<dbReference type="SUPFAM" id="SSF51735">
    <property type="entry name" value="NAD(P)-binding Rossmann-fold domains"/>
    <property type="match status" value="1"/>
</dbReference>
<gene>
    <name evidence="4" type="ORF">SAMN05216223_108121</name>
</gene>
<proteinExistence type="predicted"/>
<accession>A0A1H6C770</accession>
<sequence length="329" mass="35273">MTLSIGLIGCGNISRAHLRGYLAVPDQGAVTAVADIDPITAAERAEQAGGARAFASYRRMLDEADVDAVDICLPHHLHAEAIIAAAEAGRHILCEKPLCLTLPDTDRIAGAVASAGVTLMCAHNQLTLPAVARARAIIDSGVLGQVYELRTTDSFFNDFDPATMGWRAHAATSGGGELIDTGYHPTYLLLYLASARPAAVTAMLSTHRLAFMEGEDSARVLVRFSDGAVGEVVTSWAYEAAPFTEKFSVVGERGSLWSDGTTLWHKPRGQEPTREQFPAVDSVPAVCADFVARVRDRARPVHTHEEGTDVLKVILAAYRSAQEQREIGL</sequence>
<dbReference type="PANTHER" id="PTHR43818:SF11">
    <property type="entry name" value="BCDNA.GH03377"/>
    <property type="match status" value="1"/>
</dbReference>
<dbReference type="RefSeq" id="WP_103887231.1">
    <property type="nucleotide sequence ID" value="NZ_FNVU01000008.1"/>
</dbReference>
<dbReference type="InterPro" id="IPR036291">
    <property type="entry name" value="NAD(P)-bd_dom_sf"/>
</dbReference>
<dbReference type="Pfam" id="PF01408">
    <property type="entry name" value="GFO_IDH_MocA"/>
    <property type="match status" value="1"/>
</dbReference>
<dbReference type="EMBL" id="FNVU01000008">
    <property type="protein sequence ID" value="SEG68753.1"/>
    <property type="molecule type" value="Genomic_DNA"/>
</dbReference>
<keyword evidence="1" id="KW-0560">Oxidoreductase</keyword>
<dbReference type="InterPro" id="IPR055170">
    <property type="entry name" value="GFO_IDH_MocA-like_dom"/>
</dbReference>
<dbReference type="Pfam" id="PF22725">
    <property type="entry name" value="GFO_IDH_MocA_C3"/>
    <property type="match status" value="1"/>
</dbReference>
<evidence type="ECO:0000256" key="1">
    <source>
        <dbReference type="ARBA" id="ARBA00023002"/>
    </source>
</evidence>
<protein>
    <submittedName>
        <fullName evidence="4">Predicted dehydrogenase</fullName>
    </submittedName>
</protein>
<dbReference type="PANTHER" id="PTHR43818">
    <property type="entry name" value="BCDNA.GH03377"/>
    <property type="match status" value="1"/>
</dbReference>
<dbReference type="AlphaFoldDB" id="A0A1H6C770"/>
<dbReference type="SUPFAM" id="SSF55347">
    <property type="entry name" value="Glyceraldehyde-3-phosphate dehydrogenase-like, C-terminal domain"/>
    <property type="match status" value="1"/>
</dbReference>
<evidence type="ECO:0000313" key="4">
    <source>
        <dbReference type="EMBL" id="SEG68753.1"/>
    </source>
</evidence>
<dbReference type="Gene3D" id="3.40.50.720">
    <property type="entry name" value="NAD(P)-binding Rossmann-like Domain"/>
    <property type="match status" value="1"/>
</dbReference>
<feature type="domain" description="Gfo/Idh/MocA-like oxidoreductase N-terminal" evidence="2">
    <location>
        <begin position="4"/>
        <end position="123"/>
    </location>
</feature>
<dbReference type="OrthoDB" id="9792085at2"/>
<dbReference type="GO" id="GO:0000166">
    <property type="term" value="F:nucleotide binding"/>
    <property type="evidence" value="ECO:0007669"/>
    <property type="project" value="InterPro"/>
</dbReference>
<dbReference type="InterPro" id="IPR000683">
    <property type="entry name" value="Gfo/Idh/MocA-like_OxRdtase_N"/>
</dbReference>
<feature type="domain" description="GFO/IDH/MocA-like oxidoreductase" evidence="3">
    <location>
        <begin position="132"/>
        <end position="256"/>
    </location>
</feature>
<dbReference type="Proteomes" id="UP000236754">
    <property type="component" value="Unassembled WGS sequence"/>
</dbReference>
<name>A0A1H6C770_9ACTN</name>
<evidence type="ECO:0000259" key="2">
    <source>
        <dbReference type="Pfam" id="PF01408"/>
    </source>
</evidence>
<dbReference type="GO" id="GO:0016491">
    <property type="term" value="F:oxidoreductase activity"/>
    <property type="evidence" value="ECO:0007669"/>
    <property type="project" value="UniProtKB-KW"/>
</dbReference>
<dbReference type="Gene3D" id="3.30.360.10">
    <property type="entry name" value="Dihydrodipicolinate Reductase, domain 2"/>
    <property type="match status" value="1"/>
</dbReference>